<dbReference type="AlphaFoldDB" id="A0AAE8L5G3"/>
<proteinExistence type="predicted"/>
<protein>
    <submittedName>
        <fullName evidence="2">Uncharacterized protein</fullName>
    </submittedName>
</protein>
<evidence type="ECO:0000313" key="4">
    <source>
        <dbReference type="Proteomes" id="UP000199140"/>
    </source>
</evidence>
<name>A0AAE8L5G3_9HYPH</name>
<evidence type="ECO:0000313" key="2">
    <source>
        <dbReference type="EMBL" id="SFG53253.1"/>
    </source>
</evidence>
<reference evidence="1 3" key="1">
    <citation type="submission" date="2016-04" db="EMBL/GenBank/DDBJ databases">
        <title>Complete genome sequencing and analysis of CBMB27, Methylobacterium phyllosphaerae isolated from leaf tissues of rice (Oryza sativa L.).</title>
        <authorList>
            <person name="Lee Y."/>
            <person name="Hwangbo K."/>
            <person name="Chung H."/>
            <person name="Yoo J."/>
            <person name="Kim K.Y."/>
            <person name="Sa T.M."/>
            <person name="Um Y."/>
            <person name="Madhaiyan M."/>
        </authorList>
    </citation>
    <scope>NUCLEOTIDE SEQUENCE [LARGE SCALE GENOMIC DNA]</scope>
    <source>
        <strain evidence="1 3">CBMB27</strain>
    </source>
</reference>
<dbReference type="Proteomes" id="UP000185487">
    <property type="component" value="Chromosome"/>
</dbReference>
<organism evidence="2 4">
    <name type="scientific">Methylobacterium phyllosphaerae</name>
    <dbReference type="NCBI Taxonomy" id="418223"/>
    <lineage>
        <taxon>Bacteria</taxon>
        <taxon>Pseudomonadati</taxon>
        <taxon>Pseudomonadota</taxon>
        <taxon>Alphaproteobacteria</taxon>
        <taxon>Hyphomicrobiales</taxon>
        <taxon>Methylobacteriaceae</taxon>
        <taxon>Methylobacterium</taxon>
    </lineage>
</organism>
<evidence type="ECO:0000313" key="3">
    <source>
        <dbReference type="Proteomes" id="UP000185487"/>
    </source>
</evidence>
<accession>A0AAE8L5G3</accession>
<gene>
    <name evidence="1" type="ORF">MCBMB27_00942</name>
    <name evidence="2" type="ORF">SAMN05192567_104218</name>
</gene>
<dbReference type="EMBL" id="FOPK01000004">
    <property type="protein sequence ID" value="SFG53253.1"/>
    <property type="molecule type" value="Genomic_DNA"/>
</dbReference>
<keyword evidence="3" id="KW-1185">Reference proteome</keyword>
<reference evidence="2 4" key="2">
    <citation type="submission" date="2016-10" db="EMBL/GenBank/DDBJ databases">
        <authorList>
            <person name="Varghese N."/>
            <person name="Submissions S."/>
        </authorList>
    </citation>
    <scope>NUCLEOTIDE SEQUENCE [LARGE SCALE GENOMIC DNA]</scope>
    <source>
        <strain evidence="2 4">CBMB27</strain>
    </source>
</reference>
<dbReference type="Proteomes" id="UP000199140">
    <property type="component" value="Unassembled WGS sequence"/>
</dbReference>
<evidence type="ECO:0000313" key="1">
    <source>
        <dbReference type="EMBL" id="APT30233.1"/>
    </source>
</evidence>
<sequence length="32" mass="3575">MAAALELEVRHTMPRYAHLVTGPKDLERRVGG</sequence>
<dbReference type="KEGG" id="mphy:MCBMB27_00942"/>
<dbReference type="EMBL" id="CP015367">
    <property type="protein sequence ID" value="APT30233.1"/>
    <property type="molecule type" value="Genomic_DNA"/>
</dbReference>